<proteinExistence type="predicted"/>
<dbReference type="Proteomes" id="UP001362999">
    <property type="component" value="Unassembled WGS sequence"/>
</dbReference>
<protein>
    <submittedName>
        <fullName evidence="1">Uncharacterized protein</fullName>
    </submittedName>
</protein>
<evidence type="ECO:0000313" key="2">
    <source>
        <dbReference type="Proteomes" id="UP001362999"/>
    </source>
</evidence>
<organism evidence="1 2">
    <name type="scientific">Favolaschia claudopus</name>
    <dbReference type="NCBI Taxonomy" id="2862362"/>
    <lineage>
        <taxon>Eukaryota</taxon>
        <taxon>Fungi</taxon>
        <taxon>Dikarya</taxon>
        <taxon>Basidiomycota</taxon>
        <taxon>Agaricomycotina</taxon>
        <taxon>Agaricomycetes</taxon>
        <taxon>Agaricomycetidae</taxon>
        <taxon>Agaricales</taxon>
        <taxon>Marasmiineae</taxon>
        <taxon>Mycenaceae</taxon>
        <taxon>Favolaschia</taxon>
    </lineage>
</organism>
<dbReference type="AlphaFoldDB" id="A0AAW0CBX7"/>
<accession>A0AAW0CBX7</accession>
<evidence type="ECO:0000313" key="1">
    <source>
        <dbReference type="EMBL" id="KAK7036229.1"/>
    </source>
</evidence>
<comment type="caution">
    <text evidence="1">The sequence shown here is derived from an EMBL/GenBank/DDBJ whole genome shotgun (WGS) entry which is preliminary data.</text>
</comment>
<keyword evidence="2" id="KW-1185">Reference proteome</keyword>
<dbReference type="EMBL" id="JAWWNJ010000019">
    <property type="protein sequence ID" value="KAK7036229.1"/>
    <property type="molecule type" value="Genomic_DNA"/>
</dbReference>
<reference evidence="1 2" key="1">
    <citation type="journal article" date="2024" name="J Genomics">
        <title>Draft genome sequencing and assembly of Favolaschia claudopus CIRM-BRFM 2984 isolated from oak limbs.</title>
        <authorList>
            <person name="Navarro D."/>
            <person name="Drula E."/>
            <person name="Chaduli D."/>
            <person name="Cazenave R."/>
            <person name="Ahrendt S."/>
            <person name="Wang J."/>
            <person name="Lipzen A."/>
            <person name="Daum C."/>
            <person name="Barry K."/>
            <person name="Grigoriev I.V."/>
            <person name="Favel A."/>
            <person name="Rosso M.N."/>
            <person name="Martin F."/>
        </authorList>
    </citation>
    <scope>NUCLEOTIDE SEQUENCE [LARGE SCALE GENOMIC DNA]</scope>
    <source>
        <strain evidence="1 2">CIRM-BRFM 2984</strain>
    </source>
</reference>
<sequence length="258" mass="28173">MSAPGLPPLDLRYDAIIDLLHARRCRSVALIRRSLVPGAQKHLFIVFNPRSFSFTLDLLGWMGAVWDADAVEDDVSLPLSLTVSSASGSPIPVESRRPNKQVFPSTPARLAPQSLATVPPAPIRLSISSRLHDARRDGQNGRMGAGRITAARCREAGETKYASLRGMSGRCTYTNAGRMRASSCGCASTSTSFFPSLRRSYLLGFRRLVTMTDIPPRCKAPGVPSPSTCNTSTAATPLNRTRRWFSPSSRLDQWPRCL</sequence>
<name>A0AAW0CBX7_9AGAR</name>
<gene>
    <name evidence="1" type="ORF">R3P38DRAFT_3184017</name>
</gene>